<dbReference type="EMBL" id="QTJW01000023">
    <property type="protein sequence ID" value="RGD67623.1"/>
    <property type="molecule type" value="Genomic_DNA"/>
</dbReference>
<dbReference type="AlphaFoldDB" id="A0A3E3DED9"/>
<accession>A0A3E3DED9</accession>
<sequence>MNSINKKKLSGKSLFLLLILLLTIIGLVVWSNDNRRHKILITKILTQVFTYPNASLKNTIDNLGSNQLIGNGVPDNPSNVSNDKLFEIYGSYFTKDAYADFCNKRYPFEIFLSAQHHSSNIEITNIEITRDNNTYNCSVTLSLIKNEAEINVVQDVYITFTGNKISNFFFDKNNILTAINEL</sequence>
<gene>
    <name evidence="1" type="ORF">DWX31_26270</name>
</gene>
<protein>
    <submittedName>
        <fullName evidence="1">Uncharacterized protein</fullName>
    </submittedName>
</protein>
<evidence type="ECO:0000313" key="1">
    <source>
        <dbReference type="EMBL" id="RGD67623.1"/>
    </source>
</evidence>
<proteinExistence type="predicted"/>
<reference evidence="1 2" key="1">
    <citation type="submission" date="2018-08" db="EMBL/GenBank/DDBJ databases">
        <title>A genome reference for cultivated species of the human gut microbiota.</title>
        <authorList>
            <person name="Zou Y."/>
            <person name="Xue W."/>
            <person name="Luo G."/>
        </authorList>
    </citation>
    <scope>NUCLEOTIDE SEQUENCE [LARGE SCALE GENOMIC DNA]</scope>
    <source>
        <strain evidence="1 2">AF19-13AC</strain>
    </source>
</reference>
<evidence type="ECO:0000313" key="2">
    <source>
        <dbReference type="Proteomes" id="UP000261023"/>
    </source>
</evidence>
<name>A0A3E3DED9_9FIRM</name>
<dbReference type="Proteomes" id="UP000261023">
    <property type="component" value="Unassembled WGS sequence"/>
</dbReference>
<organism evidence="1 2">
    <name type="scientific">Hungatella hathewayi</name>
    <dbReference type="NCBI Taxonomy" id="154046"/>
    <lineage>
        <taxon>Bacteria</taxon>
        <taxon>Bacillati</taxon>
        <taxon>Bacillota</taxon>
        <taxon>Clostridia</taxon>
        <taxon>Lachnospirales</taxon>
        <taxon>Lachnospiraceae</taxon>
        <taxon>Hungatella</taxon>
    </lineage>
</organism>
<comment type="caution">
    <text evidence="1">The sequence shown here is derived from an EMBL/GenBank/DDBJ whole genome shotgun (WGS) entry which is preliminary data.</text>
</comment>